<evidence type="ECO:0000256" key="2">
    <source>
        <dbReference type="ARBA" id="ARBA00007015"/>
    </source>
</evidence>
<feature type="transmembrane region" description="Helical" evidence="8">
    <location>
        <begin position="449"/>
        <end position="467"/>
    </location>
</feature>
<organism evidence="9">
    <name type="scientific">Erythrolobus madagascarensis</name>
    <dbReference type="NCBI Taxonomy" id="708628"/>
    <lineage>
        <taxon>Eukaryota</taxon>
        <taxon>Rhodophyta</taxon>
        <taxon>Bangiophyceae</taxon>
        <taxon>Porphyridiales</taxon>
        <taxon>Porphyridiaceae</taxon>
        <taxon>Erythrolobus</taxon>
    </lineage>
</organism>
<gene>
    <name evidence="9" type="ORF">EMAD1354_LOCUS214</name>
</gene>
<evidence type="ECO:0000256" key="8">
    <source>
        <dbReference type="SAM" id="Phobius"/>
    </source>
</evidence>
<feature type="region of interest" description="Disordered" evidence="7">
    <location>
        <begin position="1"/>
        <end position="93"/>
    </location>
</feature>
<dbReference type="AlphaFoldDB" id="A0A7S0T5G3"/>
<evidence type="ECO:0000256" key="6">
    <source>
        <dbReference type="ARBA" id="ARBA00023136"/>
    </source>
</evidence>
<evidence type="ECO:0000313" key="9">
    <source>
        <dbReference type="EMBL" id="CAD8724137.1"/>
    </source>
</evidence>
<protein>
    <recommendedName>
        <fullName evidence="10">Folate/biopterin transporter</fullName>
    </recommendedName>
</protein>
<feature type="region of interest" description="Disordered" evidence="7">
    <location>
        <begin position="518"/>
        <end position="558"/>
    </location>
</feature>
<keyword evidence="5 8" id="KW-1133">Transmembrane helix</keyword>
<feature type="transmembrane region" description="Helical" evidence="8">
    <location>
        <begin position="109"/>
        <end position="132"/>
    </location>
</feature>
<feature type="transmembrane region" description="Helical" evidence="8">
    <location>
        <begin position="487"/>
        <end position="508"/>
    </location>
</feature>
<keyword evidence="4 8" id="KW-0812">Transmembrane</keyword>
<name>A0A7S0T5G3_9RHOD</name>
<keyword evidence="6 8" id="KW-0472">Membrane</keyword>
<dbReference type="PANTHER" id="PTHR31585:SF0">
    <property type="entry name" value="FOLATE-BIOPTERIN TRANSPORTER 1, CHLOROPLASTIC"/>
    <property type="match status" value="1"/>
</dbReference>
<reference evidence="9" key="1">
    <citation type="submission" date="2021-01" db="EMBL/GenBank/DDBJ databases">
        <authorList>
            <person name="Corre E."/>
            <person name="Pelletier E."/>
            <person name="Niang G."/>
            <person name="Scheremetjew M."/>
            <person name="Finn R."/>
            <person name="Kale V."/>
            <person name="Holt S."/>
            <person name="Cochrane G."/>
            <person name="Meng A."/>
            <person name="Brown T."/>
            <person name="Cohen L."/>
        </authorList>
    </citation>
    <scope>NUCLEOTIDE SEQUENCE</scope>
    <source>
        <strain evidence="9">CCMP3276</strain>
    </source>
</reference>
<dbReference type="EMBL" id="HBFE01000316">
    <property type="protein sequence ID" value="CAD8724137.1"/>
    <property type="molecule type" value="Transcribed_RNA"/>
</dbReference>
<dbReference type="NCBIfam" id="TIGR00788">
    <property type="entry name" value="fbt"/>
    <property type="match status" value="1"/>
</dbReference>
<proteinExistence type="inferred from homology"/>
<evidence type="ECO:0000256" key="7">
    <source>
        <dbReference type="SAM" id="MobiDB-lite"/>
    </source>
</evidence>
<sequence>MQYGLGFQLPQISRTRRPMPKFGGTCRLRPKRPSNRVARCSSQSENRSPSIPSSSSSSSPSPPTSSQKSLSAAEDRGHAQHGPTIVPHSTAGTTATAHHESLLQLSPELAAILLVYFVQGVMGVSRLAVSFFLKDELALSPATVSAFTGIALIPWMIKPLYGFLTDALPLFGYRRRSYLVVSGLLGAASWALLSNPTAVDSAPKALACMTLASLSVAISDVVADSMVVERARNESDSVAGRLQSFCWGSSAIGGLISAYFSGYLLEHVTARQVFALSGALPLMTASVSSIIPEKRVTAGIQVVSGMKRLLQALRNRSVWMPTLFLFMWQATPCPETALFYFTTNELNFGPEFLGRVRVVASAAALCGVLVYQRLLSTAPIKNVLVGVTIAGVPLGLTQLLLVTHANRALGLDDKLFALADSAVLTVLGQVGFMPVLVLAARLCPAGVEATLFAALMSIYNAASATGNELGAVLTHVLGVTETNFDNLALLVTLCTLSSLLVLPFAGWIDVINENEENLDTASPSPSSSSGAATGAVSNLPQVLDVDQEEGDDVRSRER</sequence>
<dbReference type="InterPro" id="IPR039309">
    <property type="entry name" value="BT1"/>
</dbReference>
<feature type="transmembrane region" description="Helical" evidence="8">
    <location>
        <begin position="313"/>
        <end position="332"/>
    </location>
</feature>
<feature type="transmembrane region" description="Helical" evidence="8">
    <location>
        <begin position="415"/>
        <end position="437"/>
    </location>
</feature>
<dbReference type="GO" id="GO:0016020">
    <property type="term" value="C:membrane"/>
    <property type="evidence" value="ECO:0007669"/>
    <property type="project" value="UniProtKB-SubCell"/>
</dbReference>
<evidence type="ECO:0000256" key="5">
    <source>
        <dbReference type="ARBA" id="ARBA00022989"/>
    </source>
</evidence>
<feature type="transmembrane region" description="Helical" evidence="8">
    <location>
        <begin position="244"/>
        <end position="261"/>
    </location>
</feature>
<evidence type="ECO:0008006" key="10">
    <source>
        <dbReference type="Google" id="ProtNLM"/>
    </source>
</evidence>
<dbReference type="PANTHER" id="PTHR31585">
    <property type="entry name" value="FOLATE-BIOPTERIN TRANSPORTER 1, CHLOROPLASTIC"/>
    <property type="match status" value="1"/>
</dbReference>
<dbReference type="SUPFAM" id="SSF103473">
    <property type="entry name" value="MFS general substrate transporter"/>
    <property type="match status" value="1"/>
</dbReference>
<dbReference type="InterPro" id="IPR036259">
    <property type="entry name" value="MFS_trans_sf"/>
</dbReference>
<evidence type="ECO:0000256" key="3">
    <source>
        <dbReference type="ARBA" id="ARBA00022448"/>
    </source>
</evidence>
<dbReference type="InterPro" id="IPR004324">
    <property type="entry name" value="FBT"/>
</dbReference>
<evidence type="ECO:0000256" key="4">
    <source>
        <dbReference type="ARBA" id="ARBA00022692"/>
    </source>
</evidence>
<dbReference type="Gene3D" id="1.20.1250.20">
    <property type="entry name" value="MFS general substrate transporter like domains"/>
    <property type="match status" value="1"/>
</dbReference>
<comment type="similarity">
    <text evidence="2">Belongs to the major facilitator superfamily. Folate-biopterin transporter (TC 2.A.71) family.</text>
</comment>
<keyword evidence="3" id="KW-0813">Transport</keyword>
<feature type="transmembrane region" description="Helical" evidence="8">
    <location>
        <begin position="178"/>
        <end position="198"/>
    </location>
</feature>
<dbReference type="CDD" id="cd17484">
    <property type="entry name" value="MFS_FBT"/>
    <property type="match status" value="1"/>
</dbReference>
<feature type="transmembrane region" description="Helical" evidence="8">
    <location>
        <begin position="352"/>
        <end position="371"/>
    </location>
</feature>
<feature type="compositionally biased region" description="Low complexity" evidence="7">
    <location>
        <begin position="41"/>
        <end position="71"/>
    </location>
</feature>
<evidence type="ECO:0000256" key="1">
    <source>
        <dbReference type="ARBA" id="ARBA00004141"/>
    </source>
</evidence>
<accession>A0A7S0T5G3</accession>
<comment type="subcellular location">
    <subcellularLocation>
        <location evidence="1">Membrane</location>
        <topology evidence="1">Multi-pass membrane protein</topology>
    </subcellularLocation>
</comment>
<feature type="transmembrane region" description="Helical" evidence="8">
    <location>
        <begin position="138"/>
        <end position="157"/>
    </location>
</feature>
<dbReference type="Pfam" id="PF03092">
    <property type="entry name" value="BT1"/>
    <property type="match status" value="1"/>
</dbReference>
<feature type="transmembrane region" description="Helical" evidence="8">
    <location>
        <begin position="383"/>
        <end position="403"/>
    </location>
</feature>
<feature type="compositionally biased region" description="Low complexity" evidence="7">
    <location>
        <begin position="520"/>
        <end position="535"/>
    </location>
</feature>
<feature type="transmembrane region" description="Helical" evidence="8">
    <location>
        <begin position="204"/>
        <end position="223"/>
    </location>
</feature>